<feature type="compositionally biased region" description="Basic and acidic residues" evidence="1">
    <location>
        <begin position="1"/>
        <end position="10"/>
    </location>
</feature>
<keyword evidence="3" id="KW-1185">Reference proteome</keyword>
<accession>B4JQM8</accession>
<dbReference type="OrthoDB" id="1735926at2759"/>
<reference evidence="2 3" key="1">
    <citation type="journal article" date="2007" name="Nature">
        <title>Evolution of genes and genomes on the Drosophila phylogeny.</title>
        <authorList>
            <consortium name="Drosophila 12 Genomes Consortium"/>
            <person name="Clark A.G."/>
            <person name="Eisen M.B."/>
            <person name="Smith D.R."/>
            <person name="Bergman C.M."/>
            <person name="Oliver B."/>
            <person name="Markow T.A."/>
            <person name="Kaufman T.C."/>
            <person name="Kellis M."/>
            <person name="Gelbart W."/>
            <person name="Iyer V.N."/>
            <person name="Pollard D.A."/>
            <person name="Sackton T.B."/>
            <person name="Larracuente A.M."/>
            <person name="Singh N.D."/>
            <person name="Abad J.P."/>
            <person name="Abt D.N."/>
            <person name="Adryan B."/>
            <person name="Aguade M."/>
            <person name="Akashi H."/>
            <person name="Anderson W.W."/>
            <person name="Aquadro C.F."/>
            <person name="Ardell D.H."/>
            <person name="Arguello R."/>
            <person name="Artieri C.G."/>
            <person name="Barbash D.A."/>
            <person name="Barker D."/>
            <person name="Barsanti P."/>
            <person name="Batterham P."/>
            <person name="Batzoglou S."/>
            <person name="Begun D."/>
            <person name="Bhutkar A."/>
            <person name="Blanco E."/>
            <person name="Bosak S.A."/>
            <person name="Bradley R.K."/>
            <person name="Brand A.D."/>
            <person name="Brent M.R."/>
            <person name="Brooks A.N."/>
            <person name="Brown R.H."/>
            <person name="Butlin R.K."/>
            <person name="Caggese C."/>
            <person name="Calvi B.R."/>
            <person name="Bernardo de Carvalho A."/>
            <person name="Caspi A."/>
            <person name="Castrezana S."/>
            <person name="Celniker S.E."/>
            <person name="Chang J.L."/>
            <person name="Chapple C."/>
            <person name="Chatterji S."/>
            <person name="Chinwalla A."/>
            <person name="Civetta A."/>
            <person name="Clifton S.W."/>
            <person name="Comeron J.M."/>
            <person name="Costello J.C."/>
            <person name="Coyne J.A."/>
            <person name="Daub J."/>
            <person name="David R.G."/>
            <person name="Delcher A.L."/>
            <person name="Delehaunty K."/>
            <person name="Do C.B."/>
            <person name="Ebling H."/>
            <person name="Edwards K."/>
            <person name="Eickbush T."/>
            <person name="Evans J.D."/>
            <person name="Filipski A."/>
            <person name="Findeiss S."/>
            <person name="Freyhult E."/>
            <person name="Fulton L."/>
            <person name="Fulton R."/>
            <person name="Garcia A.C."/>
            <person name="Gardiner A."/>
            <person name="Garfield D.A."/>
            <person name="Garvin B.E."/>
            <person name="Gibson G."/>
            <person name="Gilbert D."/>
            <person name="Gnerre S."/>
            <person name="Godfrey J."/>
            <person name="Good R."/>
            <person name="Gotea V."/>
            <person name="Gravely B."/>
            <person name="Greenberg A.J."/>
            <person name="Griffiths-Jones S."/>
            <person name="Gross S."/>
            <person name="Guigo R."/>
            <person name="Gustafson E.A."/>
            <person name="Haerty W."/>
            <person name="Hahn M.W."/>
            <person name="Halligan D.L."/>
            <person name="Halpern A.L."/>
            <person name="Halter G.M."/>
            <person name="Han M.V."/>
            <person name="Heger A."/>
            <person name="Hillier L."/>
            <person name="Hinrichs A.S."/>
            <person name="Holmes I."/>
            <person name="Hoskins R.A."/>
            <person name="Hubisz M.J."/>
            <person name="Hultmark D."/>
            <person name="Huntley M.A."/>
            <person name="Jaffe D.B."/>
            <person name="Jagadeeshan S."/>
            <person name="Jeck W.R."/>
            <person name="Johnson J."/>
            <person name="Jones C.D."/>
            <person name="Jordan W.C."/>
            <person name="Karpen G.H."/>
            <person name="Kataoka E."/>
            <person name="Keightley P.D."/>
            <person name="Kheradpour P."/>
            <person name="Kirkness E.F."/>
            <person name="Koerich L.B."/>
            <person name="Kristiansen K."/>
            <person name="Kudrna D."/>
            <person name="Kulathinal R.J."/>
            <person name="Kumar S."/>
            <person name="Kwok R."/>
            <person name="Lander E."/>
            <person name="Langley C.H."/>
            <person name="Lapoint R."/>
            <person name="Lazzaro B.P."/>
            <person name="Lee S.J."/>
            <person name="Levesque L."/>
            <person name="Li R."/>
            <person name="Lin C.F."/>
            <person name="Lin M.F."/>
            <person name="Lindblad-Toh K."/>
            <person name="Llopart A."/>
            <person name="Long M."/>
            <person name="Low L."/>
            <person name="Lozovsky E."/>
            <person name="Lu J."/>
            <person name="Luo M."/>
            <person name="Machado C.A."/>
            <person name="Makalowski W."/>
            <person name="Marzo M."/>
            <person name="Matsuda M."/>
            <person name="Matzkin L."/>
            <person name="McAllister B."/>
            <person name="McBride C.S."/>
            <person name="McKernan B."/>
            <person name="McKernan K."/>
            <person name="Mendez-Lago M."/>
            <person name="Minx P."/>
            <person name="Mollenhauer M.U."/>
            <person name="Montooth K."/>
            <person name="Mount S.M."/>
            <person name="Mu X."/>
            <person name="Myers E."/>
            <person name="Negre B."/>
            <person name="Newfeld S."/>
            <person name="Nielsen R."/>
            <person name="Noor M.A."/>
            <person name="O'Grady P."/>
            <person name="Pachter L."/>
            <person name="Papaceit M."/>
            <person name="Parisi M.J."/>
            <person name="Parisi M."/>
            <person name="Parts L."/>
            <person name="Pedersen J.S."/>
            <person name="Pesole G."/>
            <person name="Phillippy A.M."/>
            <person name="Ponting C.P."/>
            <person name="Pop M."/>
            <person name="Porcelli D."/>
            <person name="Powell J.R."/>
            <person name="Prohaska S."/>
            <person name="Pruitt K."/>
            <person name="Puig M."/>
            <person name="Quesneville H."/>
            <person name="Ram K.R."/>
            <person name="Rand D."/>
            <person name="Rasmussen M.D."/>
            <person name="Reed L.K."/>
            <person name="Reenan R."/>
            <person name="Reily A."/>
            <person name="Remington K.A."/>
            <person name="Rieger T.T."/>
            <person name="Ritchie M.G."/>
            <person name="Robin C."/>
            <person name="Rogers Y.H."/>
            <person name="Rohde C."/>
            <person name="Rozas J."/>
            <person name="Rubenfield M.J."/>
            <person name="Ruiz A."/>
            <person name="Russo S."/>
            <person name="Salzberg S.L."/>
            <person name="Sanchez-Gracia A."/>
            <person name="Saranga D.J."/>
            <person name="Sato H."/>
            <person name="Schaeffer S.W."/>
            <person name="Schatz M.C."/>
            <person name="Schlenke T."/>
            <person name="Schwartz R."/>
            <person name="Segarra C."/>
            <person name="Singh R.S."/>
            <person name="Sirot L."/>
            <person name="Sirota M."/>
            <person name="Sisneros N.B."/>
            <person name="Smith C.D."/>
            <person name="Smith T.F."/>
            <person name="Spieth J."/>
            <person name="Stage D.E."/>
            <person name="Stark A."/>
            <person name="Stephan W."/>
            <person name="Strausberg R.L."/>
            <person name="Strempel S."/>
            <person name="Sturgill D."/>
            <person name="Sutton G."/>
            <person name="Sutton G.G."/>
            <person name="Tao W."/>
            <person name="Teichmann S."/>
            <person name="Tobari Y.N."/>
            <person name="Tomimura Y."/>
            <person name="Tsolas J.M."/>
            <person name="Valente V.L."/>
            <person name="Venter E."/>
            <person name="Venter J.C."/>
            <person name="Vicario S."/>
            <person name="Vieira F.G."/>
            <person name="Vilella A.J."/>
            <person name="Villasante A."/>
            <person name="Walenz B."/>
            <person name="Wang J."/>
            <person name="Wasserman M."/>
            <person name="Watts T."/>
            <person name="Wilson D."/>
            <person name="Wilson R.K."/>
            <person name="Wing R.A."/>
            <person name="Wolfner M.F."/>
            <person name="Wong A."/>
            <person name="Wong G.K."/>
            <person name="Wu C.I."/>
            <person name="Wu G."/>
            <person name="Yamamoto D."/>
            <person name="Yang H.P."/>
            <person name="Yang S.P."/>
            <person name="Yorke J.A."/>
            <person name="Yoshida K."/>
            <person name="Zdobnov E."/>
            <person name="Zhang P."/>
            <person name="Zhang Y."/>
            <person name="Zimin A.V."/>
            <person name="Baldwin J."/>
            <person name="Abdouelleil A."/>
            <person name="Abdulkadir J."/>
            <person name="Abebe A."/>
            <person name="Abera B."/>
            <person name="Abreu J."/>
            <person name="Acer S.C."/>
            <person name="Aftuck L."/>
            <person name="Alexander A."/>
            <person name="An P."/>
            <person name="Anderson E."/>
            <person name="Anderson S."/>
            <person name="Arachi H."/>
            <person name="Azer M."/>
            <person name="Bachantsang P."/>
            <person name="Barry A."/>
            <person name="Bayul T."/>
            <person name="Berlin A."/>
            <person name="Bessette D."/>
            <person name="Bloom T."/>
            <person name="Blye J."/>
            <person name="Boguslavskiy L."/>
            <person name="Bonnet C."/>
            <person name="Boukhgalter B."/>
            <person name="Bourzgui I."/>
            <person name="Brown A."/>
            <person name="Cahill P."/>
            <person name="Channer S."/>
            <person name="Cheshatsang Y."/>
            <person name="Chuda L."/>
            <person name="Citroen M."/>
            <person name="Collymore A."/>
            <person name="Cooke P."/>
            <person name="Costello M."/>
            <person name="D'Aco K."/>
            <person name="Daza R."/>
            <person name="De Haan G."/>
            <person name="DeGray S."/>
            <person name="DeMaso C."/>
            <person name="Dhargay N."/>
            <person name="Dooley K."/>
            <person name="Dooley E."/>
            <person name="Doricent M."/>
            <person name="Dorje P."/>
            <person name="Dorjee K."/>
            <person name="Dupes A."/>
            <person name="Elong R."/>
            <person name="Falk J."/>
            <person name="Farina A."/>
            <person name="Faro S."/>
            <person name="Ferguson D."/>
            <person name="Fisher S."/>
            <person name="Foley C.D."/>
            <person name="Franke A."/>
            <person name="Friedrich D."/>
            <person name="Gadbois L."/>
            <person name="Gearin G."/>
            <person name="Gearin C.R."/>
            <person name="Giannoukos G."/>
            <person name="Goode T."/>
            <person name="Graham J."/>
            <person name="Grandbois E."/>
            <person name="Grewal S."/>
            <person name="Gyaltsen K."/>
            <person name="Hafez N."/>
            <person name="Hagos B."/>
            <person name="Hall J."/>
            <person name="Henson C."/>
            <person name="Hollinger A."/>
            <person name="Honan T."/>
            <person name="Huard M.D."/>
            <person name="Hughes L."/>
            <person name="Hurhula B."/>
            <person name="Husby M.E."/>
            <person name="Kamat A."/>
            <person name="Kanga B."/>
            <person name="Kashin S."/>
            <person name="Khazanovich D."/>
            <person name="Kisner P."/>
            <person name="Lance K."/>
            <person name="Lara M."/>
            <person name="Lee W."/>
            <person name="Lennon N."/>
            <person name="Letendre F."/>
            <person name="LeVine R."/>
            <person name="Lipovsky A."/>
            <person name="Liu X."/>
            <person name="Liu J."/>
            <person name="Liu S."/>
            <person name="Lokyitsang T."/>
            <person name="Lokyitsang Y."/>
            <person name="Lubonja R."/>
            <person name="Lui A."/>
            <person name="MacDonald P."/>
            <person name="Magnisalis V."/>
            <person name="Maru K."/>
            <person name="Matthews C."/>
            <person name="McCusker W."/>
            <person name="McDonough S."/>
            <person name="Mehta T."/>
            <person name="Meldrim J."/>
            <person name="Meneus L."/>
            <person name="Mihai O."/>
            <person name="Mihalev A."/>
            <person name="Mihova T."/>
            <person name="Mittelman R."/>
            <person name="Mlenga V."/>
            <person name="Montmayeur A."/>
            <person name="Mulrain L."/>
            <person name="Navidi A."/>
            <person name="Naylor J."/>
            <person name="Negash T."/>
            <person name="Nguyen T."/>
            <person name="Nguyen N."/>
            <person name="Nicol R."/>
            <person name="Norbu C."/>
            <person name="Norbu N."/>
            <person name="Novod N."/>
            <person name="O'Neill B."/>
            <person name="Osman S."/>
            <person name="Markiewicz E."/>
            <person name="Oyono O.L."/>
            <person name="Patti C."/>
            <person name="Phunkhang P."/>
            <person name="Pierre F."/>
            <person name="Priest M."/>
            <person name="Raghuraman S."/>
            <person name="Rege F."/>
            <person name="Reyes R."/>
            <person name="Rise C."/>
            <person name="Rogov P."/>
            <person name="Ross K."/>
            <person name="Ryan E."/>
            <person name="Settipalli S."/>
            <person name="Shea T."/>
            <person name="Sherpa N."/>
            <person name="Shi L."/>
            <person name="Shih D."/>
            <person name="Sparrow T."/>
            <person name="Spaulding J."/>
            <person name="Stalker J."/>
            <person name="Stange-Thomann N."/>
            <person name="Stavropoulos S."/>
            <person name="Stone C."/>
            <person name="Strader C."/>
            <person name="Tesfaye S."/>
            <person name="Thomson T."/>
            <person name="Thoulutsang Y."/>
            <person name="Thoulutsang D."/>
            <person name="Topham K."/>
            <person name="Topping I."/>
            <person name="Tsamla T."/>
            <person name="Vassiliev H."/>
            <person name="Vo A."/>
            <person name="Wangchuk T."/>
            <person name="Wangdi T."/>
            <person name="Weiand M."/>
            <person name="Wilkinson J."/>
            <person name="Wilson A."/>
            <person name="Yadav S."/>
            <person name="Young G."/>
            <person name="Yu Q."/>
            <person name="Zembek L."/>
            <person name="Zhong D."/>
            <person name="Zimmer A."/>
            <person name="Zwirko Z."/>
            <person name="Jaffe D.B."/>
            <person name="Alvarez P."/>
            <person name="Brockman W."/>
            <person name="Butler J."/>
            <person name="Chin C."/>
            <person name="Gnerre S."/>
            <person name="Grabherr M."/>
            <person name="Kleber M."/>
            <person name="Mauceli E."/>
            <person name="MacCallum I."/>
        </authorList>
    </citation>
    <scope>NUCLEOTIDE SEQUENCE [LARGE SCALE GENOMIC DNA]</scope>
    <source>
        <strain evidence="3">Tucson 15287-2541.00</strain>
    </source>
</reference>
<dbReference type="EMBL" id="CH916372">
    <property type="protein sequence ID" value="EDV99208.1"/>
    <property type="molecule type" value="Genomic_DNA"/>
</dbReference>
<evidence type="ECO:0000256" key="1">
    <source>
        <dbReference type="SAM" id="MobiDB-lite"/>
    </source>
</evidence>
<gene>
    <name evidence="2" type="primary">Dgri\GH13154</name>
    <name evidence="2" type="ORF">Dgri_GH13154</name>
</gene>
<sequence>MSYILKDNHHQNQQPPPGTGATYNTNPAGPGSGATTIHIPLSGNKMGSNAAAAMPPEVNRTTVWQQINKDGTSEQLIIPVTVKVRQINGNHSSTNAALSPRLSPMHEADEHNETPNKTMTTSTTTLSAMQQQNTSSCKEAAAKLEGVVVNTQTPANITPV</sequence>
<evidence type="ECO:0000313" key="2">
    <source>
        <dbReference type="EMBL" id="EDV99208.1"/>
    </source>
</evidence>
<dbReference type="PhylomeDB" id="B4JQM8"/>
<dbReference type="OMA" id="SCANNSQ"/>
<organism evidence="3">
    <name type="scientific">Drosophila grimshawi</name>
    <name type="common">Hawaiian fruit fly</name>
    <name type="synonym">Idiomyia grimshawi</name>
    <dbReference type="NCBI Taxonomy" id="7222"/>
    <lineage>
        <taxon>Eukaryota</taxon>
        <taxon>Metazoa</taxon>
        <taxon>Ecdysozoa</taxon>
        <taxon>Arthropoda</taxon>
        <taxon>Hexapoda</taxon>
        <taxon>Insecta</taxon>
        <taxon>Pterygota</taxon>
        <taxon>Neoptera</taxon>
        <taxon>Endopterygota</taxon>
        <taxon>Diptera</taxon>
        <taxon>Brachycera</taxon>
        <taxon>Muscomorpha</taxon>
        <taxon>Ephydroidea</taxon>
        <taxon>Drosophilidae</taxon>
        <taxon>Drosophila</taxon>
        <taxon>Hawaiian Drosophila</taxon>
    </lineage>
</organism>
<evidence type="ECO:0000313" key="3">
    <source>
        <dbReference type="Proteomes" id="UP000001070"/>
    </source>
</evidence>
<dbReference type="Proteomes" id="UP000001070">
    <property type="component" value="Unassembled WGS sequence"/>
</dbReference>
<dbReference type="STRING" id="7222.B4JQM8"/>
<dbReference type="InParanoid" id="B4JQM8"/>
<feature type="region of interest" description="Disordered" evidence="1">
    <location>
        <begin position="1"/>
        <end position="36"/>
    </location>
</feature>
<dbReference type="AlphaFoldDB" id="B4JQM8"/>
<dbReference type="eggNOG" id="ENOG502T95F">
    <property type="taxonomic scope" value="Eukaryota"/>
</dbReference>
<proteinExistence type="predicted"/>
<dbReference type="HOGENOM" id="CLU_152320_0_0_1"/>
<name>B4JQM8_DROGR</name>
<protein>
    <submittedName>
        <fullName evidence="2">GH13154</fullName>
    </submittedName>
</protein>